<evidence type="ECO:0000256" key="3">
    <source>
        <dbReference type="ARBA" id="ARBA00023136"/>
    </source>
</evidence>
<evidence type="ECO:0000256" key="5">
    <source>
        <dbReference type="ARBA" id="ARBA00023288"/>
    </source>
</evidence>
<proteinExistence type="inferred from homology"/>
<keyword evidence="4" id="KW-0564">Palmitate</keyword>
<dbReference type="PANTHER" id="PTHR30429:SF0">
    <property type="entry name" value="METHIONINE-BINDING LIPOPROTEIN METQ"/>
    <property type="match status" value="1"/>
</dbReference>
<name>A0ABY4S294_AQUTE</name>
<feature type="chain" id="PRO_5047350917" description="Lipoprotein" evidence="7">
    <location>
        <begin position="30"/>
        <end position="271"/>
    </location>
</feature>
<evidence type="ECO:0000256" key="7">
    <source>
        <dbReference type="SAM" id="SignalP"/>
    </source>
</evidence>
<dbReference type="SUPFAM" id="SSF53850">
    <property type="entry name" value="Periplasmic binding protein-like II"/>
    <property type="match status" value="1"/>
</dbReference>
<dbReference type="Proteomes" id="UP001056201">
    <property type="component" value="Chromosome 1"/>
</dbReference>
<dbReference type="InterPro" id="IPR004872">
    <property type="entry name" value="Lipoprotein_NlpA"/>
</dbReference>
<comment type="similarity">
    <text evidence="6">Belongs to the nlpA lipoprotein family.</text>
</comment>
<evidence type="ECO:0000256" key="6">
    <source>
        <dbReference type="PIRNR" id="PIRNR002854"/>
    </source>
</evidence>
<keyword evidence="9" id="KW-1185">Reference proteome</keyword>
<dbReference type="Pfam" id="PF03180">
    <property type="entry name" value="Lipoprotein_9"/>
    <property type="match status" value="1"/>
</dbReference>
<keyword evidence="2 7" id="KW-0732">Signal</keyword>
<dbReference type="Gene3D" id="3.40.190.10">
    <property type="entry name" value="Periplasmic binding protein-like II"/>
    <property type="match status" value="2"/>
</dbReference>
<comment type="subcellular location">
    <subcellularLocation>
        <location evidence="1">Membrane</location>
        <topology evidence="1">Lipid-anchor</topology>
    </subcellularLocation>
</comment>
<evidence type="ECO:0000256" key="4">
    <source>
        <dbReference type="ARBA" id="ARBA00023139"/>
    </source>
</evidence>
<dbReference type="EMBL" id="CP097635">
    <property type="protein sequence ID" value="URI06760.1"/>
    <property type="molecule type" value="Genomic_DNA"/>
</dbReference>
<dbReference type="CDD" id="cd13597">
    <property type="entry name" value="PBP2_lipoprotein_Tp32"/>
    <property type="match status" value="1"/>
</dbReference>
<dbReference type="RefSeq" id="WP_250195023.1">
    <property type="nucleotide sequence ID" value="NZ_CP097635.1"/>
</dbReference>
<sequence>MRLSSKRLFLRVASFTAVALMLPLQTVQAQTVLRVAASPVPHAEILEFVKPKLQAEGIDLQVKVYTDYVQPNLVVDEGQLEANFFQHRPYLRAFNKDRKTKVVEVPNSAVLIEPFGGYSRKITSVAQLKTGAVVAIPNDPSNSGRALALLAQQGLIKLKDPISIQATARDVVDNPRKLQFRELEAAQLPRALGDVDLALINTNYALEAKLNPLKDALFLEDGLKSAYGNFIAARADNADSPAIRKLVAALHTPEVRQFIQTKYKGTITPAF</sequence>
<reference evidence="8" key="1">
    <citation type="submission" date="2022-05" db="EMBL/GenBank/DDBJ databases">
        <title>An RpoN-dependent PEP-CTERM gene is involved in floc formation of an Aquincola tertiaricarbonis strain.</title>
        <authorList>
            <person name="Qiu D."/>
            <person name="Xia M."/>
        </authorList>
    </citation>
    <scope>NUCLEOTIDE SEQUENCE</scope>
    <source>
        <strain evidence="8">RN12</strain>
    </source>
</reference>
<evidence type="ECO:0000256" key="1">
    <source>
        <dbReference type="ARBA" id="ARBA00004635"/>
    </source>
</evidence>
<keyword evidence="5 6" id="KW-0449">Lipoprotein</keyword>
<evidence type="ECO:0000313" key="9">
    <source>
        <dbReference type="Proteomes" id="UP001056201"/>
    </source>
</evidence>
<protein>
    <recommendedName>
        <fullName evidence="6">Lipoprotein</fullName>
    </recommendedName>
</protein>
<organism evidence="8 9">
    <name type="scientific">Aquincola tertiaricarbonis</name>
    <dbReference type="NCBI Taxonomy" id="391953"/>
    <lineage>
        <taxon>Bacteria</taxon>
        <taxon>Pseudomonadati</taxon>
        <taxon>Pseudomonadota</taxon>
        <taxon>Betaproteobacteria</taxon>
        <taxon>Burkholderiales</taxon>
        <taxon>Sphaerotilaceae</taxon>
        <taxon>Aquincola</taxon>
    </lineage>
</organism>
<dbReference type="PIRSF" id="PIRSF002854">
    <property type="entry name" value="MetQ"/>
    <property type="match status" value="1"/>
</dbReference>
<gene>
    <name evidence="8" type="ORF">MW290_12725</name>
</gene>
<keyword evidence="3" id="KW-0472">Membrane</keyword>
<evidence type="ECO:0000313" key="8">
    <source>
        <dbReference type="EMBL" id="URI06760.1"/>
    </source>
</evidence>
<dbReference type="PANTHER" id="PTHR30429">
    <property type="entry name" value="D-METHIONINE-BINDING LIPOPROTEIN METQ"/>
    <property type="match status" value="1"/>
</dbReference>
<evidence type="ECO:0000256" key="2">
    <source>
        <dbReference type="ARBA" id="ARBA00022729"/>
    </source>
</evidence>
<feature type="signal peptide" evidence="7">
    <location>
        <begin position="1"/>
        <end position="29"/>
    </location>
</feature>
<accession>A0ABY4S294</accession>